<evidence type="ECO:0000313" key="2">
    <source>
        <dbReference type="EMBL" id="ASW44451.1"/>
    </source>
</evidence>
<feature type="domain" description="Putative amidase" evidence="1">
    <location>
        <begin position="210"/>
        <end position="369"/>
    </location>
</feature>
<evidence type="ECO:0000313" key="3">
    <source>
        <dbReference type="Proteomes" id="UP000264883"/>
    </source>
</evidence>
<proteinExistence type="predicted"/>
<gene>
    <name evidence="2" type="ORF">BEN51_03530</name>
</gene>
<dbReference type="AlphaFoldDB" id="A0A343JFZ3"/>
<dbReference type="KEGG" id="cia:BEN51_03530"/>
<dbReference type="Proteomes" id="UP000264883">
    <property type="component" value="Chromosome"/>
</dbReference>
<evidence type="ECO:0000259" key="1">
    <source>
        <dbReference type="Pfam" id="PF12671"/>
    </source>
</evidence>
<accession>A0A343JFZ3</accession>
<dbReference type="PANTHER" id="PTHR40032:SF1">
    <property type="entry name" value="EXPORTED PROTEIN"/>
    <property type="match status" value="1"/>
</dbReference>
<organism evidence="2 3">
    <name type="scientific">Clostridium isatidis</name>
    <dbReference type="NCBI Taxonomy" id="182773"/>
    <lineage>
        <taxon>Bacteria</taxon>
        <taxon>Bacillati</taxon>
        <taxon>Bacillota</taxon>
        <taxon>Clostridia</taxon>
        <taxon>Eubacteriales</taxon>
        <taxon>Clostridiaceae</taxon>
        <taxon>Clostridium</taxon>
    </lineage>
</organism>
<name>A0A343JFZ3_9CLOT</name>
<dbReference type="Pfam" id="PF12671">
    <property type="entry name" value="Amidase_6"/>
    <property type="match status" value="1"/>
</dbReference>
<dbReference type="PANTHER" id="PTHR40032">
    <property type="entry name" value="EXPORTED PROTEIN-RELATED"/>
    <property type="match status" value="1"/>
</dbReference>
<keyword evidence="3" id="KW-1185">Reference proteome</keyword>
<reference evidence="2 3" key="1">
    <citation type="submission" date="2016-08" db="EMBL/GenBank/DDBJ databases">
        <title>Complete Genome Sequence Of The Indigo Reducing Clostridium isatidis DSM15098.</title>
        <authorList>
            <person name="Little G.T."/>
            <person name="Minton N.P."/>
        </authorList>
    </citation>
    <scope>NUCLEOTIDE SEQUENCE [LARGE SCALE GENOMIC DNA]</scope>
    <source>
        <strain evidence="2 3">DSM 15098</strain>
    </source>
</reference>
<dbReference type="InterPro" id="IPR024301">
    <property type="entry name" value="Amidase_6"/>
</dbReference>
<dbReference type="EMBL" id="CP016786">
    <property type="protein sequence ID" value="ASW44451.1"/>
    <property type="molecule type" value="Genomic_DNA"/>
</dbReference>
<sequence>MKGGQLVNFKNKFISFTLLFILIFSLIPTTKSYAYEDADKAELKEEFKILLEDLFSKRNVTILSADYDNLKEFYDLNIKVSLWAYEYEVKKTDYLINWSEKQAVKFNNISSIIKIRKVREREPNLFGVTCNVATKYNYSYIDNPDVNNSFRIGTDHYINLKKVGDRYIITKEWYTDPFADSLNKKKIKSDEISQYILAQTKPNYTPNERVQKVIEYAHKYCGISYDEEFLFKYNSKYKNHNPDGGDCANFASQILHEGAGFKKNSVWNYANNEGTKAWLNAQGFKNYLISSGKASYIAKGPYSKIYKAAFNLRPGDIVAYEKKGRITHVSTVTGLDSKGYPLVTCHNTDRLLVPYDLGWSNDNITFHLIHVHL</sequence>
<protein>
    <submittedName>
        <fullName evidence="2">Amidase domain-containing protein</fullName>
    </submittedName>
</protein>
<dbReference type="Gene3D" id="3.90.1720.10">
    <property type="entry name" value="endopeptidase domain like (from Nostoc punctiforme)"/>
    <property type="match status" value="1"/>
</dbReference>